<dbReference type="AlphaFoldDB" id="A0A3Q9ID81"/>
<dbReference type="PROSITE" id="PS51186">
    <property type="entry name" value="GNAT"/>
    <property type="match status" value="1"/>
</dbReference>
<dbReference type="GO" id="GO:0016747">
    <property type="term" value="F:acyltransferase activity, transferring groups other than amino-acyl groups"/>
    <property type="evidence" value="ECO:0007669"/>
    <property type="project" value="InterPro"/>
</dbReference>
<dbReference type="SUPFAM" id="SSF55729">
    <property type="entry name" value="Acyl-CoA N-acyltransferases (Nat)"/>
    <property type="match status" value="1"/>
</dbReference>
<dbReference type="RefSeq" id="WP_127001230.1">
    <property type="nucleotide sequence ID" value="NZ_CP034346.1"/>
</dbReference>
<feature type="domain" description="N-acetyltransferase" evidence="1">
    <location>
        <begin position="134"/>
        <end position="271"/>
    </location>
</feature>
<dbReference type="CDD" id="cd04301">
    <property type="entry name" value="NAT_SF"/>
    <property type="match status" value="1"/>
</dbReference>
<name>A0A3Q9ID81_9BACL</name>
<evidence type="ECO:0000259" key="1">
    <source>
        <dbReference type="PROSITE" id="PS51186"/>
    </source>
</evidence>
<dbReference type="OrthoDB" id="2350893at2"/>
<proteinExistence type="predicted"/>
<dbReference type="Proteomes" id="UP000270678">
    <property type="component" value="Chromosome"/>
</dbReference>
<dbReference type="EMBL" id="CP034346">
    <property type="protein sequence ID" value="AZS16535.1"/>
    <property type="molecule type" value="Genomic_DNA"/>
</dbReference>
<organism evidence="2 3">
    <name type="scientific">Paenibacillus lutimineralis</name>
    <dbReference type="NCBI Taxonomy" id="2707005"/>
    <lineage>
        <taxon>Bacteria</taxon>
        <taxon>Bacillati</taxon>
        <taxon>Bacillota</taxon>
        <taxon>Bacilli</taxon>
        <taxon>Bacillales</taxon>
        <taxon>Paenibacillaceae</taxon>
        <taxon>Paenibacillus</taxon>
    </lineage>
</organism>
<accession>A0A3Q9ID81</accession>
<keyword evidence="3" id="KW-1185">Reference proteome</keyword>
<protein>
    <submittedName>
        <fullName evidence="2">GNAT family N-acetyltransferase</fullName>
    </submittedName>
</protein>
<evidence type="ECO:0000313" key="2">
    <source>
        <dbReference type="EMBL" id="AZS16535.1"/>
    </source>
</evidence>
<gene>
    <name evidence="2" type="ORF">EI981_20135</name>
</gene>
<sequence>MTPILTQDQVHLIERSEMDYMVDRMRAIEEREGNPEGVEMKSFGKTVAFYSRTMPWPTFNTVKGLSPDDIDCIDAIVDFYKSRGRKPQFEIVPSRVNLEILKKLAEHGFYQSGFHTSMYYSMEQLPPDWRDSGIDIKEISEEEFMTYALIHCRSTGLPDDGIPYVADNNQVLYARPGWRFFMALIDRKPAAVGVMYMNQTVASLTFAGTLPEYRNRGCQQALIRRRIYEAAINGCQAVVSQAGFLTQSHRNMEQVGMKIGYIRTTWTELER</sequence>
<dbReference type="InterPro" id="IPR000182">
    <property type="entry name" value="GNAT_dom"/>
</dbReference>
<evidence type="ECO:0000313" key="3">
    <source>
        <dbReference type="Proteomes" id="UP000270678"/>
    </source>
</evidence>
<dbReference type="InterPro" id="IPR016181">
    <property type="entry name" value="Acyl_CoA_acyltransferase"/>
</dbReference>
<dbReference type="Gene3D" id="3.40.630.30">
    <property type="match status" value="1"/>
</dbReference>
<dbReference type="KEGG" id="plut:EI981_20135"/>
<reference evidence="3" key="1">
    <citation type="submission" date="2018-12" db="EMBL/GenBank/DDBJ databases">
        <title>Complete genome sequence of Paenibacillus sp. MBLB1234.</title>
        <authorList>
            <person name="Nam Y.-D."/>
            <person name="Kang J."/>
            <person name="Chung W.-H."/>
            <person name="Park Y.S."/>
        </authorList>
    </citation>
    <scope>NUCLEOTIDE SEQUENCE [LARGE SCALE GENOMIC DNA]</scope>
    <source>
        <strain evidence="3">MBLB1234</strain>
    </source>
</reference>
<keyword evidence="2" id="KW-0808">Transferase</keyword>